<reference evidence="2" key="1">
    <citation type="submission" date="2018-05" db="EMBL/GenBank/DDBJ databases">
        <authorList>
            <person name="Lanie J.A."/>
            <person name="Ng W.-L."/>
            <person name="Kazmierczak K.M."/>
            <person name="Andrzejewski T.M."/>
            <person name="Davidsen T.M."/>
            <person name="Wayne K.J."/>
            <person name="Tettelin H."/>
            <person name="Glass J.I."/>
            <person name="Rusch D."/>
            <person name="Podicherti R."/>
            <person name="Tsui H.-C.T."/>
            <person name="Winkler M.E."/>
        </authorList>
    </citation>
    <scope>NUCLEOTIDE SEQUENCE</scope>
</reference>
<dbReference type="AlphaFoldDB" id="A0A381YJG4"/>
<protein>
    <submittedName>
        <fullName evidence="2">Uncharacterized protein</fullName>
    </submittedName>
</protein>
<feature type="non-terminal residue" evidence="2">
    <location>
        <position position="1"/>
    </location>
</feature>
<organism evidence="2">
    <name type="scientific">marine metagenome</name>
    <dbReference type="NCBI Taxonomy" id="408172"/>
    <lineage>
        <taxon>unclassified sequences</taxon>
        <taxon>metagenomes</taxon>
        <taxon>ecological metagenomes</taxon>
    </lineage>
</organism>
<keyword evidence="1" id="KW-0812">Transmembrane</keyword>
<accession>A0A381YJG4</accession>
<keyword evidence="1" id="KW-1133">Transmembrane helix</keyword>
<gene>
    <name evidence="2" type="ORF">METZ01_LOCUS129606</name>
</gene>
<dbReference type="EMBL" id="UINC01018302">
    <property type="protein sequence ID" value="SVA76752.1"/>
    <property type="molecule type" value="Genomic_DNA"/>
</dbReference>
<evidence type="ECO:0000313" key="2">
    <source>
        <dbReference type="EMBL" id="SVA76752.1"/>
    </source>
</evidence>
<feature type="transmembrane region" description="Helical" evidence="1">
    <location>
        <begin position="6"/>
        <end position="24"/>
    </location>
</feature>
<proteinExistence type="predicted"/>
<name>A0A381YJG4_9ZZZZ</name>
<evidence type="ECO:0000256" key="1">
    <source>
        <dbReference type="SAM" id="Phobius"/>
    </source>
</evidence>
<keyword evidence="1" id="KW-0472">Membrane</keyword>
<sequence length="321" mass="34448">VGPSIAALIVISVLLTAVIVMFRATQIGSTLMANATRANAERVTDVANTRFEISSVSTTTDWYEQAEPVNPPNGYGCKPIVSGIERTGEVTAADPYQCYWFDGNDGESATIKVTRIFQGELFNRGASNKISLDLFDPSSGPTLGNTASGSYYFDSYASVHEKNFLLNRGSGKYRFKIWSIGQSSTDHGAYHVLFTKGSNPPLVSVGCVEYFQITNAGLKAFSDLTDMDVMASIGTTTMTLLTETSSATPAPNEWSVTLPATTTVDGIVINNDVYEKGILNTGELLELRVKLAGYASESGTVTVVFPNGVNSTKTFDLLCNN</sequence>